<dbReference type="InterPro" id="IPR000994">
    <property type="entry name" value="Pept_M24"/>
</dbReference>
<accession>A0A848GTU0</accession>
<dbReference type="SMART" id="SM01011">
    <property type="entry name" value="AMP_N"/>
    <property type="match status" value="1"/>
</dbReference>
<evidence type="ECO:0000313" key="9">
    <source>
        <dbReference type="EMBL" id="NML40552.1"/>
    </source>
</evidence>
<dbReference type="GO" id="GO:0006508">
    <property type="term" value="P:proteolysis"/>
    <property type="evidence" value="ECO:0007669"/>
    <property type="project" value="TreeGrafter"/>
</dbReference>
<gene>
    <name evidence="9" type="ORF">HHL17_25370</name>
</gene>
<evidence type="ECO:0000256" key="5">
    <source>
        <dbReference type="ARBA" id="ARBA00022723"/>
    </source>
</evidence>
<protein>
    <recommendedName>
        <fullName evidence="4">Xaa-Pro aminopeptidase</fullName>
        <ecNumber evidence="4">3.4.11.9</ecNumber>
    </recommendedName>
</protein>
<dbReference type="RefSeq" id="WP_169227645.1">
    <property type="nucleotide sequence ID" value="NZ_JABBGC010000003.1"/>
</dbReference>
<dbReference type="InterPro" id="IPR007865">
    <property type="entry name" value="Aminopep_P_N"/>
</dbReference>
<reference evidence="9 10" key="1">
    <citation type="submission" date="2020-04" db="EMBL/GenBank/DDBJ databases">
        <title>Chitinophaga sp. G-6-1-13 sp. nov., isolated from soil.</title>
        <authorList>
            <person name="Dahal R.H."/>
            <person name="Chaudhary D.K."/>
        </authorList>
    </citation>
    <scope>NUCLEOTIDE SEQUENCE [LARGE SCALE GENOMIC DNA]</scope>
    <source>
        <strain evidence="9 10">G-6-1-13</strain>
    </source>
</reference>
<evidence type="ECO:0000256" key="1">
    <source>
        <dbReference type="ARBA" id="ARBA00001424"/>
    </source>
</evidence>
<organism evidence="9 10">
    <name type="scientific">Chitinophaga fulva</name>
    <dbReference type="NCBI Taxonomy" id="2728842"/>
    <lineage>
        <taxon>Bacteria</taxon>
        <taxon>Pseudomonadati</taxon>
        <taxon>Bacteroidota</taxon>
        <taxon>Chitinophagia</taxon>
        <taxon>Chitinophagales</taxon>
        <taxon>Chitinophagaceae</taxon>
        <taxon>Chitinophaga</taxon>
    </lineage>
</organism>
<evidence type="ECO:0000313" key="10">
    <source>
        <dbReference type="Proteomes" id="UP000583266"/>
    </source>
</evidence>
<dbReference type="Pfam" id="PF05195">
    <property type="entry name" value="AMP_N"/>
    <property type="match status" value="1"/>
</dbReference>
<name>A0A848GTU0_9BACT</name>
<dbReference type="InterPro" id="IPR052433">
    <property type="entry name" value="X-Pro_dipept-like"/>
</dbReference>
<feature type="domain" description="Aminopeptidase P N-terminal" evidence="8">
    <location>
        <begin position="1"/>
        <end position="133"/>
    </location>
</feature>
<dbReference type="PANTHER" id="PTHR43226:SF4">
    <property type="entry name" value="XAA-PRO AMINOPEPTIDASE 3"/>
    <property type="match status" value="1"/>
</dbReference>
<dbReference type="Gene3D" id="3.40.350.10">
    <property type="entry name" value="Creatinase/prolidase N-terminal domain"/>
    <property type="match status" value="1"/>
</dbReference>
<keyword evidence="7" id="KW-0464">Manganese</keyword>
<keyword evidence="6" id="KW-0378">Hydrolase</keyword>
<dbReference type="GO" id="GO:0030145">
    <property type="term" value="F:manganese ion binding"/>
    <property type="evidence" value="ECO:0007669"/>
    <property type="project" value="InterPro"/>
</dbReference>
<evidence type="ECO:0000256" key="6">
    <source>
        <dbReference type="ARBA" id="ARBA00022801"/>
    </source>
</evidence>
<dbReference type="SUPFAM" id="SSF55920">
    <property type="entry name" value="Creatinase/aminopeptidase"/>
    <property type="match status" value="1"/>
</dbReference>
<comment type="catalytic activity">
    <reaction evidence="1">
        <text>Release of any N-terminal amino acid, including proline, that is linked to proline, even from a dipeptide or tripeptide.</text>
        <dbReference type="EC" id="3.4.11.9"/>
    </reaction>
</comment>
<dbReference type="EMBL" id="JABBGC010000003">
    <property type="protein sequence ID" value="NML40552.1"/>
    <property type="molecule type" value="Genomic_DNA"/>
</dbReference>
<dbReference type="AlphaFoldDB" id="A0A848GTU0"/>
<evidence type="ECO:0000259" key="8">
    <source>
        <dbReference type="SMART" id="SM01011"/>
    </source>
</evidence>
<keyword evidence="5" id="KW-0479">Metal-binding</keyword>
<dbReference type="Pfam" id="PF00557">
    <property type="entry name" value="Peptidase_M24"/>
    <property type="match status" value="1"/>
</dbReference>
<dbReference type="InterPro" id="IPR036005">
    <property type="entry name" value="Creatinase/aminopeptidase-like"/>
</dbReference>
<comment type="cofactor">
    <cofactor evidence="2">
        <name>Mn(2+)</name>
        <dbReference type="ChEBI" id="CHEBI:29035"/>
    </cofactor>
</comment>
<dbReference type="GO" id="GO:0070006">
    <property type="term" value="F:metalloaminopeptidase activity"/>
    <property type="evidence" value="ECO:0007669"/>
    <property type="project" value="InterPro"/>
</dbReference>
<sequence length="418" mass="47599">MFSDHRQRLIRQLPAGAAALLTANDVMPTNADGTMPYYPNVNVYYLTGLPEEDAMLALFPGHPDPAMREILFIKRVDQLFVKWLGRRADKTTASAISGIRTVFYTDEFWAVMKKVLPLCSSIYLHTNEHARSENETQTREDRLRFTCKQLYPLHRYERLYPILARQRNAKTPDEIALIRKASEITEKGFRRVLQTIRPGQTGMQVAAEMIHEYMQHGATWAYEPIVAFGADSTILHLRANESIGKDGDIVLIDAAAQYRYYNTDLTRTFPVNGRFTPRQKAYYNAVLRVHKQVAQAVKAGILIKDLWKISNNLLLEELVGLGLCTTADIQTHGAQYYLNKHCYHNVSHFLGLDIHDTGYYDEPMPAGAVITNEPGIYSEEEGIGVRIENDLLVTENGFEDLMKTIPKEAEEIEELMNN</sequence>
<evidence type="ECO:0000256" key="2">
    <source>
        <dbReference type="ARBA" id="ARBA00001936"/>
    </source>
</evidence>
<dbReference type="Gene3D" id="3.90.230.10">
    <property type="entry name" value="Creatinase/methionine aminopeptidase superfamily"/>
    <property type="match status" value="1"/>
</dbReference>
<evidence type="ECO:0000256" key="7">
    <source>
        <dbReference type="ARBA" id="ARBA00023211"/>
    </source>
</evidence>
<evidence type="ECO:0000256" key="4">
    <source>
        <dbReference type="ARBA" id="ARBA00012574"/>
    </source>
</evidence>
<dbReference type="EC" id="3.4.11.9" evidence="4"/>
<evidence type="ECO:0000256" key="3">
    <source>
        <dbReference type="ARBA" id="ARBA00008766"/>
    </source>
</evidence>
<dbReference type="Proteomes" id="UP000583266">
    <property type="component" value="Unassembled WGS sequence"/>
</dbReference>
<comment type="caution">
    <text evidence="9">The sequence shown here is derived from an EMBL/GenBank/DDBJ whole genome shotgun (WGS) entry which is preliminary data.</text>
</comment>
<dbReference type="GO" id="GO:0005829">
    <property type="term" value="C:cytosol"/>
    <property type="evidence" value="ECO:0007669"/>
    <property type="project" value="TreeGrafter"/>
</dbReference>
<dbReference type="SUPFAM" id="SSF53092">
    <property type="entry name" value="Creatinase/prolidase N-terminal domain"/>
    <property type="match status" value="1"/>
</dbReference>
<keyword evidence="10" id="KW-1185">Reference proteome</keyword>
<dbReference type="InterPro" id="IPR029149">
    <property type="entry name" value="Creatin/AminoP/Spt16_N"/>
</dbReference>
<proteinExistence type="inferred from homology"/>
<dbReference type="PANTHER" id="PTHR43226">
    <property type="entry name" value="XAA-PRO AMINOPEPTIDASE 3"/>
    <property type="match status" value="1"/>
</dbReference>
<comment type="similarity">
    <text evidence="3">Belongs to the peptidase M24B family.</text>
</comment>